<sequence>MENDIDLKDQIPSSPPKPPPSPNNSITSNKDSSNDKDRDVEMDNQESLPNQQQQQQQENSPPNSTSVSSDLPTDSTTEKKRDSPDDDEDDEDYQTPHSTTPDPWLITQNDVTITSMIGLASITENHSQENTKDQEQEQQQQQLEEQQKLEEQVLQKKQLEEQQQFQQQQQMLAQQHMLQQQQQQPQVSITNNQEQPIVIEQPTPPLSQSQREPIVEQQQQQKQQKSLPTNTDPLGDSLSEETPQERLESLVYISSKVVQQNITITPDTCDGIIIEKKESTIKKIFNYLTDWVPPSTFGLKNFTQEFSHDWFKKNSISGLNSDGMMSIIHQQIYTYPTHTLWFIINNFLVFKNLTFEIRQQILGCLVDNLPSNATFSNAKKMNKNIFPTQLFIEFLSFELDPRIHSFFLLHALNSSFVLKNSNLADSTLVKINLRDPVYRRALLENLKTISSDIVSDVVFPFLFKELKLTKPNQVNYSDALFIFDVLSFYLTKDLNTPIVLFRVLILCILENPLNNIVTNDNADLLCLELLHKSPELFSLVNSHFGKMESKMRKFLATFKDLDLLLRYISLDQFIPYIKKERIFELFETGKHFKVFSCKDTPLIIDLKHHLAKTCINQNLGLLIEYSFNYPFEGFSLSQEFTFTTADVNKILKLDIDHSKANPQQMLSKQSHPIYFKICKLFSKDPKQARFHSERAMQISPFKSLPLLYILCLIEFCQKVLENFDYSFEDAIKIIRFNLKLVHWDQESLELSSLQKQIYQLCCERYIDVINNFYNKDNEVYLLELFGSGIQKSMLFKDLPIHIDDLSRLRLAFDQNTKFYNSLEQLYKYLKSINVFLKEFTLPDVHTTPQKKIELLRDYLLHSPCFRLFSEDVLEKMILLHKSSFFDTIFKFYWPQEPTSRTNVNIGSIFYKSVELLQKVVMKDPNLSLDYDILVKLSDKKIDLQREFNLISEIIPNASTYQGFDEFLQQSIELYNIQSTLDSFYSFFENCKFLQITDFLQVKDNITQKLKVISSKQIQLSDSRKVQKEISKLLGNIGVSQIKIFEFIQLDHLDFFSDFKDETDFDQRNQIITTNLVSDVFNSNLVDSTILMFKSLLPLVEIYKQFKVDEQPIEIEIAEFCQRIAVNLPQRIDEIETFIDKMVFVSDNITPVKSLYSSAGGTYTGTSILPTLVNLLNESEFHSITPKSKSGALGWCIKLNGNVEFSSEKLNDYVRGLKLHPSISDYQKGILELFEDLCNTLQKIHNQHIELDKLYHPASHNGHIQLEIVERDLEPIKQESEYYQECIDSWKQLVSSFNPRIRLLREAGISSLVRNIEDSFSAQRHYEQIQTMGVDNQDDEEELEEELEDELGEELEEDDNLLLTKVVPVPQVEPYDLVLDLTYQLFSSVKYCYSKSSEITFEKIYATLLGLELVEENFINSAFDAFETIFTEDAMTYNTGPRLVYLESKQDIFLSIAELNDCVFPHPNQIFYSHKINNELDDFFYLLETFTNRNFFLIGLPDKRQKLLSWFSDKYNDNEHNNLARLYIICTESSDVFEFFEKHEYEREIQWEQMKEIWMNSKDHNIEELVLVSGESGSGKTLFINQAAQLVKDKMSVVTLLIRPSTTYQEFVDIIKNQEKEEIFLHINVTAYCNQEFNQFIYPLLTYGFFFDESTGEIININDDFKLTIYVEIGSPLKDFPLPAHEKDPKSACKHFAMATIPLVYHLSHKPHYSLQWIKQESEGICLSYYYNLETSKFYTERPRVNQNITLETYFEHVQQIIGGLHRTHYLLDPRYLQHRKNYFLLLKERLDYLGQYFTYALFMQQSGFPLPISVEELYVIFLVECVKLADPHLCSVKNIWENPPLITSRAVLVDDGFTYTIPGFIDFRDTKRGLIPPVDSTFTLERAKNNINEFFAAIAQCVGIQSRTGIVNSLSHQYNYVLTPEFALRILLLHEKIKNQKSMVLTGDTGTGKTYILMFYSALLNAKHDDLPNILYDVKEFINAKMKKFPNDFNQPLIDPNFNEIIATAHALSALYDQEGEQAKFFNQLEALIQKILQNTPLIDLSPNDILYQVKQSLFGSTITTNQEMERVLKDLGSIKFHNLFHRIIMHQKFNSKEFKANVGELVKKAELVNTINQSLKLIVFIDEFNTSPDDTMALINELFIDGTLDGKDLGVGNIFWIGAMNPKFKSNDSIDFTGTVSPTTNQDFVVKDPPPSMNQLTFDFGKFSEDSEKTFVQILFSQKTDMNPRYKSDLEEFILLSQQILRQADQVRTHVSMRDITRAVDLYTFFFYNSIGKRIVKAPYRRELNNSECHWISLVLSMALTYYVRLFPGRKRDIMESKFNDFLYSNGESMGSVDVKFTTLFKKQYSSLAKMTQIPQGIALTESLMLNIFCTLVSINCNIPLCIVGPPGCSKTLSFTIIVDNMNATTTKDSPYHFMPSVQPFRYQCTQHTTDIEIKSKFEQAINREKAINSEQTRCVVFFDEAGLVNEDDSPMKVMHDYLDKLGNKVGTSKDNIGTIILSNKILDAAKTNRMMMLIHPESISDDDKSALVVGCLYNNKETLSPDEQRIVKGLCNSYKKVNNFTANIKKNLFHQRDFVFFLRHLRREYLENKVDFSLALLDSLERNFRGIPHSDFHSLAKEFYKDMGLAEPPATTTNNTIQTIKNSLKENMNDDQHSSTLTFRYIMCIDPSENESSLQILKEIGIEHKVIRVGGFENDKSEESLVQVVSEIKSLMATPTTVVLVNTEAIDACFYEVFNRYFLLMPSDEKDSKKNFMANISFGTHSIYCKVHPEFKIIIHMPVSRLNDTQLPWLNRFEKYYLSIDLLNLNEGSIKGYNSHRMAAEHFVKEVHEKQSKDLLLSGFSKSETIPSLLHSLFKSKAKDFSLTPTEGLSLQTTINFKLLQLARPELVMKYKYVFPPNYLKEYFHNQEHFSIIRFLHQLFDNKFNKAKNQSNKWNIFTKSSISLLSLKEAEVSNILASILVENMHQEETNGNKVKILQLSSLQTSFECATILENFKKSASDNILIVIADHSINHNILNFVFNIMSDLDDSKLFINIYHFPPELSLNPSLKINSIFLNDMEFIHIDSLGVKFDVTNTNNTTNKYQSNIESDIRSLVYSACNLDNENVIQKDFVYELLKQLFFDQLSTIASEMGNSSYQLYRLSPETRAFYTNPEERVRVLVGLFEKNPAWYQSIIENFTNHFINKNYFDEILNNISGSLIHGKETQPIIEAIKSSLTSFIFPVVSNIIKMLCSNHAIGRIIDISNKYHGETTTIGNYENMYANENYQLVSLFIKASESIHLSAQIVKRMEAIILPVPKRNSEPALPLYDNFEQSMLAIFNTVLQSNEKKVPKDPSTNYVHFVALIKDKPIRQVVEFINHSPRLTNLFKKDFVKRSLGITEPEITDFFVEVMDIILPYHDTESKEYSHIVQYFIIQHYHLDLVKFIYNSLTPILHLTTIETFNADFRTNVLLDQNSGIRDGDITKLKSYFIKFSISQLYQYLDQLKHQVLDPNDPTNQYHQYIINEDPHEAINLWLRVSTDLFNRIKIHNIIQHTNELDDIVLFYIHNIYQVLTYLDFSHGDGTEILNNFFLCSFNFNTMDIAQLVDYFTSGDMFIKLPFTCILDIIQPLIMYNEHNKRSFISLINNQHPRIPMGWACLLFQKLFATDPIAITNYCNQELGKDINLVKRILSPFSGHFQNIKPFVEKNYPKLERDIGQLVENQPLVDIIYFSLIELKRPEIKIEANTQHFVGEYMRLNNRYGSFSISTARPPADFDVIDRILFVSLSSLFIERLADDINSKEFDDIVKDLHRKELAKVYQLILNSSFQYNDNVQAVLYQVYLLKKIINDKTLTDFLQCKELLEVLAIGNLYIDKEVLAIDPWVMPYVYDKTVPQHQIYSTILQIINLESIHEMSNYINTVDITNEQSIGFIRMALFILTYKFYMNDQNDKLKFIRSVIVHGNIQNRLRLSPYLSHFFKIIDHNFTMDRQIDHMLFNKMNRSKETNLMAYTIINYVAVSMGSPKTHLWHLLINPKQVIDTNYPGCDNGKFVDCNMVYDFFGSKVTTCMGGIVLHKFIITTMSWSTLSYHTSVMNWEYHHYTGTHLINFPKDAQKACDYILDRSTASFKEVLECEQYIHRNIDPIMLLSHLSFNLWDQSFKTGPEYRSTFPDLRAITHYEQSFNRIIFDIENRFVALKNIMNESGLESRETIANILKVRDIQATFMSSPFISFESIHNLLNRNKDSADNDGLQVLHFFMDKINKICVSQYFSSLIKFLKMFFKYNAHVLPLEYQNNSIKQSFKYLVQSKSETKESIASLKASFDEFVESWSLVQKNLSVMEGCPRANDFEKVIPLVDASTPLLPLFFNNGDKGLIIGLITDWLDHTQTTILNLTKEIDLPTNISTVLQGFYESNKFDICDIPSEFGHNYMLIGSNFNENDFYSFIKLEISKYQTFNRNDFAPNWKQIQNRMILNYISGKSIQGEQFKDYGKEFPYNTRLATEYKKDLNNNNNNSSKNQESFSLDISPKSIEQQYITELNELLDSVVNDAFKEELSKEFNIQLSSQLRKVNSNEMELFGVYLRDTLNKVLKIDMSQPLEISKQKIIKFSPNPRLEAISKKISVLLSQIPLSMIKSVVNVFFHSAKGYKYYTNLIPEPVEPDSQIKGTIFQISKKIQQLCGNSIERIKVSIEYLQNFINAILHSSLDKFIKNAQPHYPLVQLFKKSRIPPQPPTLLDIDLINSISKEILCSYFSIFMEMVQTTLSILHLKLCDLLSQQEYVFQELDIETINTNNNIQQKSIKAGVATLPTKPLIAVAKRLTPPPAPVEIPSTSNLVERHRVTAPKEYIQKEYTPISFSEPLYREFDYIPRLFNWIQFIAFHMDIGHTPNEDFNIFLDSLKKRTLRSLDIKGLFNAIVANSKSTQDLIKRKPSHLLFLPPSEMLISILNSLSVLLGNKSIPSLYMGEAQSYCMNCEVSFGPINDQLNLSAKINMNEGINEQSLREHMIHYLDQQSLVCKVCFEKSAIKLLSCPQYIFIDVNRYLDGEMKHDRVYHPDLLDLSTDINPNTMYQLDAVLCLEDRIHIHSFENNTKTLVCDSEKNVFADSKSKIADFESVNSTMLIYKKSSVIPTSAIPTTIDESNNTNTNTNNSNSDDNDVLMNDIQKNQVLENGDEQEMDTSTDNNNNTDNNNDSNNNNLRPLKKLKSYESSVNQQPQQQDKWFGKSKQELESDELNDTFIDWLNNQGLKDLKYIIECLEGESILDFKTAFTLEENDWKDAIKKIGSRKMFLSKFSIIHK</sequence>
<feature type="compositionally biased region" description="Polar residues" evidence="1">
    <location>
        <begin position="65"/>
        <end position="75"/>
    </location>
</feature>
<name>A0A8J4PR22_9MYCE</name>
<feature type="domain" description="AAA+ ATPase" evidence="2">
    <location>
        <begin position="2382"/>
        <end position="2523"/>
    </location>
</feature>
<feature type="compositionally biased region" description="Low complexity" evidence="1">
    <location>
        <begin position="5160"/>
        <end position="5179"/>
    </location>
</feature>
<proteinExistence type="predicted"/>
<feature type="compositionally biased region" description="Acidic residues" evidence="1">
    <location>
        <begin position="84"/>
        <end position="93"/>
    </location>
</feature>
<dbReference type="OrthoDB" id="19599at2759"/>
<reference evidence="3" key="1">
    <citation type="submission" date="2020-01" db="EMBL/GenBank/DDBJ databases">
        <title>Development of genomics and gene disruption for Polysphondylium violaceum indicates a role for the polyketide synthase stlB in stalk morphogenesis.</title>
        <authorList>
            <person name="Narita B."/>
            <person name="Kawabe Y."/>
            <person name="Kin K."/>
            <person name="Saito T."/>
            <person name="Gibbs R."/>
            <person name="Kuspa A."/>
            <person name="Muzny D."/>
            <person name="Queller D."/>
            <person name="Richards S."/>
            <person name="Strassman J."/>
            <person name="Sucgang R."/>
            <person name="Worley K."/>
            <person name="Schaap P."/>
        </authorList>
    </citation>
    <scope>NUCLEOTIDE SEQUENCE</scope>
    <source>
        <strain evidence="3">QSvi11</strain>
    </source>
</reference>
<dbReference type="GO" id="GO:0004842">
    <property type="term" value="F:ubiquitin-protein transferase activity"/>
    <property type="evidence" value="ECO:0007669"/>
    <property type="project" value="InterPro"/>
</dbReference>
<dbReference type="SUPFAM" id="SSF52540">
    <property type="entry name" value="P-loop containing nucleoside triphosphate hydrolases"/>
    <property type="match status" value="2"/>
</dbReference>
<dbReference type="SMART" id="SM00382">
    <property type="entry name" value="AAA"/>
    <property type="match status" value="2"/>
</dbReference>
<gene>
    <name evidence="3" type="ORF">CYY_007999</name>
</gene>
<feature type="compositionally biased region" description="Basic and acidic residues" evidence="1">
    <location>
        <begin position="32"/>
        <end position="41"/>
    </location>
</feature>
<dbReference type="PANTHER" id="PTHR22605:SF1">
    <property type="entry name" value="RZ-TYPE DOMAIN-CONTAINING PROTEIN"/>
    <property type="match status" value="1"/>
</dbReference>
<dbReference type="PANTHER" id="PTHR22605">
    <property type="entry name" value="RZ-TYPE DOMAIN-CONTAINING PROTEIN"/>
    <property type="match status" value="1"/>
</dbReference>
<feature type="region of interest" description="Disordered" evidence="1">
    <location>
        <begin position="203"/>
        <end position="242"/>
    </location>
</feature>
<feature type="domain" description="AAA+ ATPase" evidence="2">
    <location>
        <begin position="1939"/>
        <end position="2195"/>
    </location>
</feature>
<evidence type="ECO:0000313" key="3">
    <source>
        <dbReference type="EMBL" id="KAF2070684.1"/>
    </source>
</evidence>
<feature type="region of interest" description="Disordered" evidence="1">
    <location>
        <begin position="1"/>
        <end position="148"/>
    </location>
</feature>
<feature type="compositionally biased region" description="Low complexity" evidence="1">
    <location>
        <begin position="5121"/>
        <end position="5133"/>
    </location>
</feature>
<protein>
    <recommendedName>
        <fullName evidence="2">AAA+ ATPase domain-containing protein</fullName>
    </recommendedName>
</protein>
<evidence type="ECO:0000313" key="4">
    <source>
        <dbReference type="Proteomes" id="UP000695562"/>
    </source>
</evidence>
<feature type="compositionally biased region" description="Low complexity" evidence="1">
    <location>
        <begin position="45"/>
        <end position="64"/>
    </location>
</feature>
<accession>A0A8J4PR22</accession>
<organism evidence="3 4">
    <name type="scientific">Polysphondylium violaceum</name>
    <dbReference type="NCBI Taxonomy" id="133409"/>
    <lineage>
        <taxon>Eukaryota</taxon>
        <taxon>Amoebozoa</taxon>
        <taxon>Evosea</taxon>
        <taxon>Eumycetozoa</taxon>
        <taxon>Dictyostelia</taxon>
        <taxon>Dictyosteliales</taxon>
        <taxon>Dictyosteliaceae</taxon>
        <taxon>Polysphondylium</taxon>
    </lineage>
</organism>
<keyword evidence="4" id="KW-1185">Reference proteome</keyword>
<dbReference type="GO" id="GO:0016887">
    <property type="term" value="F:ATP hydrolysis activity"/>
    <property type="evidence" value="ECO:0007669"/>
    <property type="project" value="InterPro"/>
</dbReference>
<dbReference type="Gene3D" id="3.40.50.300">
    <property type="entry name" value="P-loop containing nucleotide triphosphate hydrolases"/>
    <property type="match status" value="3"/>
</dbReference>
<feature type="compositionally biased region" description="Basic and acidic residues" evidence="1">
    <location>
        <begin position="126"/>
        <end position="135"/>
    </location>
</feature>
<dbReference type="Proteomes" id="UP000695562">
    <property type="component" value="Unassembled WGS sequence"/>
</dbReference>
<dbReference type="InterPro" id="IPR025662">
    <property type="entry name" value="Sigma_54_int_dom_ATP-bd_1"/>
</dbReference>
<feature type="region of interest" description="Disordered" evidence="1">
    <location>
        <begin position="5151"/>
        <end position="5179"/>
    </location>
</feature>
<feature type="compositionally biased region" description="Pro residues" evidence="1">
    <location>
        <begin position="13"/>
        <end position="22"/>
    </location>
</feature>
<dbReference type="InterPro" id="IPR003593">
    <property type="entry name" value="AAA+_ATPase"/>
</dbReference>
<evidence type="ECO:0000259" key="2">
    <source>
        <dbReference type="SMART" id="SM00382"/>
    </source>
</evidence>
<comment type="caution">
    <text evidence="3">The sequence shown here is derived from an EMBL/GenBank/DDBJ whole genome shotgun (WGS) entry which is preliminary data.</text>
</comment>
<dbReference type="InterPro" id="IPR027417">
    <property type="entry name" value="P-loop_NTPase"/>
</dbReference>
<dbReference type="EMBL" id="AJWJ01000459">
    <property type="protein sequence ID" value="KAF2070684.1"/>
    <property type="molecule type" value="Genomic_DNA"/>
</dbReference>
<feature type="region of interest" description="Disordered" evidence="1">
    <location>
        <begin position="5118"/>
        <end position="5138"/>
    </location>
</feature>
<evidence type="ECO:0000256" key="1">
    <source>
        <dbReference type="SAM" id="MobiDB-lite"/>
    </source>
</evidence>
<dbReference type="InterPro" id="IPR031248">
    <property type="entry name" value="RNF213"/>
</dbReference>
<dbReference type="PROSITE" id="PS00675">
    <property type="entry name" value="SIGMA54_INTERACT_1"/>
    <property type="match status" value="1"/>
</dbReference>
<feature type="compositionally biased region" description="Polar residues" evidence="1">
    <location>
        <begin position="95"/>
        <end position="115"/>
    </location>
</feature>